<keyword evidence="3" id="KW-1185">Reference proteome</keyword>
<comment type="caution">
    <text evidence="2">The sequence shown here is derived from an EMBL/GenBank/DDBJ whole genome shotgun (WGS) entry which is preliminary data.</text>
</comment>
<gene>
    <name evidence="2" type="ORF">V5O48_005697</name>
</gene>
<feature type="compositionally biased region" description="Polar residues" evidence="1">
    <location>
        <begin position="1"/>
        <end position="16"/>
    </location>
</feature>
<accession>A0ABR3FLJ6</accession>
<evidence type="ECO:0000313" key="3">
    <source>
        <dbReference type="Proteomes" id="UP001465976"/>
    </source>
</evidence>
<dbReference type="Proteomes" id="UP001465976">
    <property type="component" value="Unassembled WGS sequence"/>
</dbReference>
<evidence type="ECO:0000313" key="2">
    <source>
        <dbReference type="EMBL" id="KAL0576288.1"/>
    </source>
</evidence>
<feature type="region of interest" description="Disordered" evidence="1">
    <location>
        <begin position="1"/>
        <end position="22"/>
    </location>
</feature>
<evidence type="ECO:0000256" key="1">
    <source>
        <dbReference type="SAM" id="MobiDB-lite"/>
    </source>
</evidence>
<proteinExistence type="predicted"/>
<sequence>MASSMSDAATIDQLSFNEPHPPRENALEAFSTVLKDIKKAIVESRRDWDKHEPRMWSRAQDLTDEQLVGFNLEDDLVLVRSAPTTYGTIILGKIRIPAVKDEEGEGYIHVRVHDPPNRGTEDIIFHSIHTDEGNRNEDGQPTTWRAIQTKDYPLDFFHE</sequence>
<name>A0ABR3FLJ6_9AGAR</name>
<protein>
    <submittedName>
        <fullName evidence="2">Uncharacterized protein</fullName>
    </submittedName>
</protein>
<organism evidence="2 3">
    <name type="scientific">Marasmius crinis-equi</name>
    <dbReference type="NCBI Taxonomy" id="585013"/>
    <lineage>
        <taxon>Eukaryota</taxon>
        <taxon>Fungi</taxon>
        <taxon>Dikarya</taxon>
        <taxon>Basidiomycota</taxon>
        <taxon>Agaricomycotina</taxon>
        <taxon>Agaricomycetes</taxon>
        <taxon>Agaricomycetidae</taxon>
        <taxon>Agaricales</taxon>
        <taxon>Marasmiineae</taxon>
        <taxon>Marasmiaceae</taxon>
        <taxon>Marasmius</taxon>
    </lineage>
</organism>
<reference evidence="2 3" key="1">
    <citation type="submission" date="2024-02" db="EMBL/GenBank/DDBJ databases">
        <title>A draft genome for the cacao thread blight pathogen Marasmius crinis-equi.</title>
        <authorList>
            <person name="Cohen S.P."/>
            <person name="Baruah I.K."/>
            <person name="Amoako-Attah I."/>
            <person name="Bukari Y."/>
            <person name="Meinhardt L.W."/>
            <person name="Bailey B.A."/>
        </authorList>
    </citation>
    <scope>NUCLEOTIDE SEQUENCE [LARGE SCALE GENOMIC DNA]</scope>
    <source>
        <strain evidence="2 3">GH-76</strain>
    </source>
</reference>
<dbReference type="EMBL" id="JBAHYK010000233">
    <property type="protein sequence ID" value="KAL0576288.1"/>
    <property type="molecule type" value="Genomic_DNA"/>
</dbReference>